<feature type="domain" description="CCDC22 coiled-coil" evidence="3">
    <location>
        <begin position="277"/>
        <end position="522"/>
    </location>
</feature>
<feature type="domain" description="CCDC22 N-terminal" evidence="4">
    <location>
        <begin position="1"/>
        <end position="91"/>
    </location>
</feature>
<reference evidence="5" key="1">
    <citation type="submission" date="2023-08" db="EMBL/GenBank/DDBJ databases">
        <title>A de novo genome assembly of Solanum verrucosum Schlechtendal, a Mexican diploid species geographically isolated from the other diploid A-genome species in potato relatives.</title>
        <authorList>
            <person name="Hosaka K."/>
        </authorList>
    </citation>
    <scope>NUCLEOTIDE SEQUENCE</scope>
    <source>
        <tissue evidence="5">Young leaves</tissue>
    </source>
</reference>
<dbReference type="InterPro" id="IPR008530">
    <property type="entry name" value="CCDC22"/>
</dbReference>
<organism evidence="5 6">
    <name type="scientific">Solanum verrucosum</name>
    <dbReference type="NCBI Taxonomy" id="315347"/>
    <lineage>
        <taxon>Eukaryota</taxon>
        <taxon>Viridiplantae</taxon>
        <taxon>Streptophyta</taxon>
        <taxon>Embryophyta</taxon>
        <taxon>Tracheophyta</taxon>
        <taxon>Spermatophyta</taxon>
        <taxon>Magnoliopsida</taxon>
        <taxon>eudicotyledons</taxon>
        <taxon>Gunneridae</taxon>
        <taxon>Pentapetalae</taxon>
        <taxon>asterids</taxon>
        <taxon>lamiids</taxon>
        <taxon>Solanales</taxon>
        <taxon>Solanaceae</taxon>
        <taxon>Solanoideae</taxon>
        <taxon>Solaneae</taxon>
        <taxon>Solanum</taxon>
    </lineage>
</organism>
<dbReference type="InterPro" id="IPR048348">
    <property type="entry name" value="CCDC22_CC"/>
</dbReference>
<evidence type="ECO:0000313" key="6">
    <source>
        <dbReference type="Proteomes" id="UP001234989"/>
    </source>
</evidence>
<accession>A0AAF0U5Y6</accession>
<evidence type="ECO:0000259" key="3">
    <source>
        <dbReference type="Pfam" id="PF05667"/>
    </source>
</evidence>
<dbReference type="EMBL" id="CP133618">
    <property type="protein sequence ID" value="WMV40013.1"/>
    <property type="molecule type" value="Genomic_DNA"/>
</dbReference>
<evidence type="ECO:0000256" key="2">
    <source>
        <dbReference type="SAM" id="Coils"/>
    </source>
</evidence>
<gene>
    <name evidence="5" type="ORF">MTR67_033398</name>
</gene>
<dbReference type="PANTHER" id="PTHR15668">
    <property type="entry name" value="JM1 PROTEIN"/>
    <property type="match status" value="1"/>
</dbReference>
<dbReference type="AlphaFoldDB" id="A0AAF0U5Y6"/>
<feature type="coiled-coil region" evidence="2">
    <location>
        <begin position="530"/>
        <end position="557"/>
    </location>
</feature>
<sequence>MEESQDILLNSIAGSGVTIPPGVSSVKDLTPATLFSISSQALHLIDRQNSSFPASLPENSVADRSKLCSELASAFKSLGFVGDISFHKVLLTTVIYTSLSARFGAAFADVTEFLTNYFFHMSNYMRSQFLYPSEEDLYELIRFLVGRLSDVEARKDVVGESKSLLKTPEEKLDDAGLLPRKGLSERQCDPLMRMTQTPEASKESDLIPNKMEEFYNGVDIPIEGGADSSNETSSGEQDVLDLVEGVRRSSLRDGEHNFEYGQGQQSTSPCVRLPQTNCKMETLQDQKEMLVENSVSSSVQLQELQEKLDLLKAAVEMASDHNHPSGFYVNQLNDQVEVKRGKIVEMESHCIDRSKALEQKKVSLEEKLRATEPDTYVKYKKVEEIELKLEYILTEKKRREDELIELSAKAEKQPKLQPRRTYIQRVEEITKNSRKQDVDIERILKETRELQLESNSVQERLNRTHAVVDETVFREAKKDQVGQQAYRILTNIHDSFEQIAENLLATDRARREVSDYEGKLATMVSRSVDIDKMKADLDTIRRENDLLEKKLSKDSSQSVG</sequence>
<comment type="similarity">
    <text evidence="1">Belongs to the CCDC22 family.</text>
</comment>
<dbReference type="Proteomes" id="UP001234989">
    <property type="component" value="Chromosome 7"/>
</dbReference>
<protein>
    <recommendedName>
        <fullName evidence="7">Coiled-coil domain-containing protein 22 homolog</fullName>
    </recommendedName>
</protein>
<evidence type="ECO:0008006" key="7">
    <source>
        <dbReference type="Google" id="ProtNLM"/>
    </source>
</evidence>
<name>A0AAF0U5Y6_SOLVR</name>
<dbReference type="InterPro" id="IPR048349">
    <property type="entry name" value="CCDC22_N"/>
</dbReference>
<keyword evidence="6" id="KW-1185">Reference proteome</keyword>
<keyword evidence="2" id="KW-0175">Coiled coil</keyword>
<evidence type="ECO:0000259" key="4">
    <source>
        <dbReference type="Pfam" id="PF21674"/>
    </source>
</evidence>
<proteinExistence type="inferred from homology"/>
<dbReference type="GO" id="GO:0097602">
    <property type="term" value="F:cullin family protein binding"/>
    <property type="evidence" value="ECO:0007669"/>
    <property type="project" value="TreeGrafter"/>
</dbReference>
<dbReference type="GO" id="GO:2000060">
    <property type="term" value="P:positive regulation of ubiquitin-dependent protein catabolic process"/>
    <property type="evidence" value="ECO:0007669"/>
    <property type="project" value="TreeGrafter"/>
</dbReference>
<dbReference type="Pfam" id="PF05667">
    <property type="entry name" value="CCDC22_CC"/>
    <property type="match status" value="1"/>
</dbReference>
<dbReference type="Pfam" id="PF21674">
    <property type="entry name" value="CCDC22_N"/>
    <property type="match status" value="1"/>
</dbReference>
<dbReference type="PANTHER" id="PTHR15668:SF4">
    <property type="entry name" value="COILED-COIL DOMAIN-CONTAINING PROTEIN 22"/>
    <property type="match status" value="1"/>
</dbReference>
<evidence type="ECO:0000313" key="5">
    <source>
        <dbReference type="EMBL" id="WMV40013.1"/>
    </source>
</evidence>
<evidence type="ECO:0000256" key="1">
    <source>
        <dbReference type="ARBA" id="ARBA00006438"/>
    </source>
</evidence>